<organism evidence="5 6">
    <name type="scientific">Actinocrispum wychmicini</name>
    <dbReference type="NCBI Taxonomy" id="1213861"/>
    <lineage>
        <taxon>Bacteria</taxon>
        <taxon>Bacillati</taxon>
        <taxon>Actinomycetota</taxon>
        <taxon>Actinomycetes</taxon>
        <taxon>Pseudonocardiales</taxon>
        <taxon>Pseudonocardiaceae</taxon>
        <taxon>Actinocrispum</taxon>
    </lineage>
</organism>
<evidence type="ECO:0008006" key="7">
    <source>
        <dbReference type="Google" id="ProtNLM"/>
    </source>
</evidence>
<keyword evidence="3" id="KW-0472">Membrane</keyword>
<feature type="region of interest" description="Disordered" evidence="4">
    <location>
        <begin position="26"/>
        <end position="74"/>
    </location>
</feature>
<evidence type="ECO:0000256" key="1">
    <source>
        <dbReference type="ARBA" id="ARBA00004651"/>
    </source>
</evidence>
<sequence>MTGQLALFPAFQLTLWTRYALNQTYGPDRPQGTKAAKARPSTGRPTSSHVPPQPDATSTNQQVKAGTLGNTLRPGKASRKKYDFLIYTTSAGLVFAQLFFQPAGKEIALLLSFAAVGISFLVRPLGAFLAGHFGDVIGRAGDAGRHARPDGYCDDPHRRAPHLLAGRHHDADPVARRVSRPVASGAGRF</sequence>
<keyword evidence="2" id="KW-0813">Transport</keyword>
<comment type="caution">
    <text evidence="5">The sequence shown here is derived from an EMBL/GenBank/DDBJ whole genome shotgun (WGS) entry which is preliminary data.</text>
</comment>
<gene>
    <name evidence="5" type="ORF">EV192_104294</name>
</gene>
<evidence type="ECO:0000313" key="6">
    <source>
        <dbReference type="Proteomes" id="UP000295680"/>
    </source>
</evidence>
<dbReference type="GO" id="GO:0005886">
    <property type="term" value="C:plasma membrane"/>
    <property type="evidence" value="ECO:0007669"/>
    <property type="project" value="UniProtKB-SubCell"/>
</dbReference>
<proteinExistence type="predicted"/>
<dbReference type="AlphaFoldDB" id="A0A4R2JLI2"/>
<keyword evidence="3" id="KW-1003">Cell membrane</keyword>
<dbReference type="RefSeq" id="WP_243726944.1">
    <property type="nucleotide sequence ID" value="NZ_SLWS01000004.1"/>
</dbReference>
<evidence type="ECO:0000256" key="2">
    <source>
        <dbReference type="ARBA" id="ARBA00022448"/>
    </source>
</evidence>
<evidence type="ECO:0000256" key="4">
    <source>
        <dbReference type="SAM" id="MobiDB-lite"/>
    </source>
</evidence>
<dbReference type="PANTHER" id="PTHR43045">
    <property type="entry name" value="SHIKIMATE TRANSPORTER"/>
    <property type="match status" value="1"/>
</dbReference>
<feature type="compositionally biased region" description="Polar residues" evidence="4">
    <location>
        <begin position="43"/>
        <end position="70"/>
    </location>
</feature>
<dbReference type="PANTHER" id="PTHR43045:SF1">
    <property type="entry name" value="SHIKIMATE TRANSPORTER"/>
    <property type="match status" value="1"/>
</dbReference>
<dbReference type="EMBL" id="SLWS01000004">
    <property type="protein sequence ID" value="TCO59452.1"/>
    <property type="molecule type" value="Genomic_DNA"/>
</dbReference>
<reference evidence="5 6" key="1">
    <citation type="submission" date="2019-03" db="EMBL/GenBank/DDBJ databases">
        <title>Genomic Encyclopedia of Type Strains, Phase IV (KMG-IV): sequencing the most valuable type-strain genomes for metagenomic binning, comparative biology and taxonomic classification.</title>
        <authorList>
            <person name="Goeker M."/>
        </authorList>
    </citation>
    <scope>NUCLEOTIDE SEQUENCE [LARGE SCALE GENOMIC DNA]</scope>
    <source>
        <strain evidence="5 6">DSM 45934</strain>
    </source>
</reference>
<name>A0A4R2JLI2_9PSEU</name>
<evidence type="ECO:0000256" key="3">
    <source>
        <dbReference type="ARBA" id="ARBA00022475"/>
    </source>
</evidence>
<accession>A0A4R2JLI2</accession>
<comment type="subcellular location">
    <subcellularLocation>
        <location evidence="1">Cell membrane</location>
        <topology evidence="1">Multi-pass membrane protein</topology>
    </subcellularLocation>
</comment>
<evidence type="ECO:0000313" key="5">
    <source>
        <dbReference type="EMBL" id="TCO59452.1"/>
    </source>
</evidence>
<protein>
    <recommendedName>
        <fullName evidence="7">MFS transporter</fullName>
    </recommendedName>
</protein>
<dbReference type="Proteomes" id="UP000295680">
    <property type="component" value="Unassembled WGS sequence"/>
</dbReference>
<keyword evidence="6" id="KW-1185">Reference proteome</keyword>